<accession>A0AA97FA83</accession>
<sequence length="407" mass="45589">MSCLKPETVIIFLSIFFALLILPFVVSAGDGTQIWGYVNPEGDLAPGQETFVHYTVQYDFDSDAESLQLYTDLLSPKWQFATVIDGARQEMPKRFGRYETISGFQLYYPRTYQTQVEVNLTGTVPEVSGTANYSVLEVIHYNAVGEEVSKNSVEKIFINPGDLDILQNRLENDLESLRKEIDILRETGADVKSAKIKYLDALNAISAAKYSETSQKSSYLSLGHARIDEAKSILDVESAKNSIDKVKRKVESVDSMVDYFENNKGLLKDSRVWVIKSYNDNARTILVLAEDKFLIKNYDQTRIYADQAAKKADEAYSYAISLNNKLGLDVPTPDNSNLIPAATKNHDTQNPSNSVSITNTGELDDIDEILHSDVNVESFLKILGKTKDMIFDVMDFLNDLMALASDN</sequence>
<dbReference type="AlphaFoldDB" id="A0AA97FA83"/>
<reference evidence="1 2" key="1">
    <citation type="submission" date="2019-09" db="EMBL/GenBank/DDBJ databases">
        <title>The complete genome of Methanoplanus sp. FWC-SCC4.</title>
        <authorList>
            <person name="Chen S.-C."/>
            <person name="Zhou Y.-Z."/>
            <person name="Lai M.-C."/>
        </authorList>
    </citation>
    <scope>NUCLEOTIDE SEQUENCE [LARGE SCALE GENOMIC DNA]</scope>
    <source>
        <strain evidence="1 2">FWC-SCC4</strain>
    </source>
</reference>
<proteinExistence type="predicted"/>
<dbReference type="KEGG" id="mefw:F1737_02975"/>
<name>A0AA97FA83_9EURY</name>
<gene>
    <name evidence="1" type="ORF">F1737_02975</name>
</gene>
<dbReference type="Proteomes" id="UP001301797">
    <property type="component" value="Chromosome"/>
</dbReference>
<dbReference type="GeneID" id="85229098"/>
<keyword evidence="2" id="KW-1185">Reference proteome</keyword>
<evidence type="ECO:0000313" key="1">
    <source>
        <dbReference type="EMBL" id="WOF15725.1"/>
    </source>
</evidence>
<protein>
    <submittedName>
        <fullName evidence="1">Uncharacterized protein</fullName>
    </submittedName>
</protein>
<dbReference type="RefSeq" id="WP_317137299.1">
    <property type="nucleotide sequence ID" value="NZ_CP043875.1"/>
</dbReference>
<organism evidence="1 2">
    <name type="scientific">Methanochimaera problematica</name>
    <dbReference type="NCBI Taxonomy" id="2609417"/>
    <lineage>
        <taxon>Archaea</taxon>
        <taxon>Methanobacteriati</taxon>
        <taxon>Methanobacteriota</taxon>
        <taxon>Stenosarchaea group</taxon>
        <taxon>Methanomicrobia</taxon>
        <taxon>Methanomicrobiales</taxon>
        <taxon>Methanomicrobiaceae</taxon>
        <taxon>Methanochimaera</taxon>
    </lineage>
</organism>
<dbReference type="EMBL" id="CP043875">
    <property type="protein sequence ID" value="WOF15725.1"/>
    <property type="molecule type" value="Genomic_DNA"/>
</dbReference>
<evidence type="ECO:0000313" key="2">
    <source>
        <dbReference type="Proteomes" id="UP001301797"/>
    </source>
</evidence>